<organism evidence="2 3">
    <name type="scientific">Vibrio cholerae</name>
    <dbReference type="NCBI Taxonomy" id="666"/>
    <lineage>
        <taxon>Bacteria</taxon>
        <taxon>Pseudomonadati</taxon>
        <taxon>Pseudomonadota</taxon>
        <taxon>Gammaproteobacteria</taxon>
        <taxon>Vibrionales</taxon>
        <taxon>Vibrionaceae</taxon>
        <taxon>Vibrio</taxon>
    </lineage>
</organism>
<evidence type="ECO:0000256" key="1">
    <source>
        <dbReference type="SAM" id="Coils"/>
    </source>
</evidence>
<dbReference type="Proteomes" id="UP000323583">
    <property type="component" value="Unassembled WGS sequence"/>
</dbReference>
<proteinExistence type="predicted"/>
<protein>
    <submittedName>
        <fullName evidence="2">Uncharacterized protein</fullName>
    </submittedName>
</protein>
<gene>
    <name evidence="2" type="ORF">FXE67_15580</name>
</gene>
<feature type="coiled-coil region" evidence="1">
    <location>
        <begin position="134"/>
        <end position="168"/>
    </location>
</feature>
<sequence length="295" mass="34812">MTEIDKNNLDRLKALFSLKCRCLYWAEYNKFYVKSNFFSDLNDEINMPLTYLLNDEFTNVIGRDGIGDLIAKCNEKNEYFDYLEIKNSNYDHNLIREDLKHIYVWGADKQIYMVLTRFIISAFSAFEFWMCKSYDIIKSNHKSKNSKLKKLESQLKKYVELYNDGNVEALDSLKHEIFAKTNSYVSSREKIDFVISKMNFVNLKDKEKLEKAKELVSFLFSFRNTIHNVMVNKSGKDYKIEINGTKVELLNNSAPNFENYAQFIHSLHLLIDLYCDLFMYLGGSVPNFHEITNEF</sequence>
<evidence type="ECO:0000313" key="3">
    <source>
        <dbReference type="Proteomes" id="UP000323583"/>
    </source>
</evidence>
<dbReference type="RefSeq" id="WP_000134971.1">
    <property type="nucleotide sequence ID" value="NZ_VSGZ01000041.1"/>
</dbReference>
<reference evidence="2 3" key="1">
    <citation type="submission" date="2019-06" db="EMBL/GenBank/DDBJ databases">
        <title>Vibrio cholerae phylogeny based on whole-genome sequencing reveals genetic diversity and population strucutre.</title>
        <authorList>
            <person name="Zhiqiu Y."/>
            <person name="Bin L."/>
            <person name="Lingyan J."/>
        </authorList>
    </citation>
    <scope>NUCLEOTIDE SEQUENCE [LARGE SCALE GENOMIC DNA]</scope>
    <source>
        <strain evidence="2 3">N2768</strain>
    </source>
</reference>
<name>A0A8B5ZF54_VIBCL</name>
<accession>A0A8B5ZF54</accession>
<dbReference type="AlphaFoldDB" id="A0A8B5ZF54"/>
<comment type="caution">
    <text evidence="2">The sequence shown here is derived from an EMBL/GenBank/DDBJ whole genome shotgun (WGS) entry which is preliminary data.</text>
</comment>
<dbReference type="EMBL" id="VSGZ01000041">
    <property type="protein sequence ID" value="TXY90216.1"/>
    <property type="molecule type" value="Genomic_DNA"/>
</dbReference>
<keyword evidence="1" id="KW-0175">Coiled coil</keyword>
<evidence type="ECO:0000313" key="2">
    <source>
        <dbReference type="EMBL" id="TXY90216.1"/>
    </source>
</evidence>